<sequence>MILHSGLPYSLVRYGLPFNYPKLEQHIRTDVVIIGAGISGALTAYALTNAGIACTVVDARTVGLGSTCASTSLLQYEIDVPLHQLMDKVGVDHAVKAYHACRESIDEIEVIAKKLKVKEFERKQSLYFASATKDLSLIEKEFAAREKYGFDVEYWNAAAVKRNMGFEAPAAIYSHSAAYTDAYTLTHALLQYIIKQGAAVYDRTNVVEVQMNPRSVTLTTHNGKRIQAKKLVIATGYESVQYIKEKIVDLHATYAVLSETHTQTEFWHRNCLIWETKQPYRYMRSTYDNRLLIGGRDVDFYHPRKRDKLLPRKSRELVNDFHELFPKMEFLPEFEWTGTFGTTKDGLPYIGVYPPMKHALFALGFGGNGITFSQVAAKIVTDHILGKKNELADVFSFDRLQR</sequence>
<proteinExistence type="predicted"/>
<dbReference type="PANTHER" id="PTHR13847">
    <property type="entry name" value="SARCOSINE DEHYDROGENASE-RELATED"/>
    <property type="match status" value="1"/>
</dbReference>
<gene>
    <name evidence="2" type="ORF">MKQ68_14765</name>
</gene>
<dbReference type="SUPFAM" id="SSF51905">
    <property type="entry name" value="FAD/NAD(P)-binding domain"/>
    <property type="match status" value="1"/>
</dbReference>
<dbReference type="Gene3D" id="3.30.9.10">
    <property type="entry name" value="D-Amino Acid Oxidase, subunit A, domain 2"/>
    <property type="match status" value="1"/>
</dbReference>
<feature type="domain" description="FAD dependent oxidoreductase" evidence="1">
    <location>
        <begin position="30"/>
        <end position="382"/>
    </location>
</feature>
<dbReference type="EMBL" id="CP107006">
    <property type="protein sequence ID" value="UYQ91353.1"/>
    <property type="molecule type" value="Genomic_DNA"/>
</dbReference>
<protein>
    <submittedName>
        <fullName evidence="2">FAD-binding oxidoreductase</fullName>
    </submittedName>
</protein>
<organism evidence="2 3">
    <name type="scientific">Chitinophaga horti</name>
    <dbReference type="NCBI Taxonomy" id="2920382"/>
    <lineage>
        <taxon>Bacteria</taxon>
        <taxon>Pseudomonadati</taxon>
        <taxon>Bacteroidota</taxon>
        <taxon>Chitinophagia</taxon>
        <taxon>Chitinophagales</taxon>
        <taxon>Chitinophagaceae</taxon>
        <taxon>Chitinophaga</taxon>
    </lineage>
</organism>
<evidence type="ECO:0000313" key="3">
    <source>
        <dbReference type="Proteomes" id="UP001162741"/>
    </source>
</evidence>
<evidence type="ECO:0000259" key="1">
    <source>
        <dbReference type="Pfam" id="PF01266"/>
    </source>
</evidence>
<dbReference type="PANTHER" id="PTHR13847:SF201">
    <property type="entry name" value="PUTATIBE OXIDOREDUCTASE"/>
    <property type="match status" value="1"/>
</dbReference>
<dbReference type="Proteomes" id="UP001162741">
    <property type="component" value="Chromosome"/>
</dbReference>
<name>A0ABY6IVF3_9BACT</name>
<dbReference type="InterPro" id="IPR006076">
    <property type="entry name" value="FAD-dep_OxRdtase"/>
</dbReference>
<evidence type="ECO:0000313" key="2">
    <source>
        <dbReference type="EMBL" id="UYQ91353.1"/>
    </source>
</evidence>
<reference evidence="2" key="1">
    <citation type="submission" date="2022-10" db="EMBL/GenBank/DDBJ databases">
        <title>Chitinophaga sp. nov., isolated from soil.</title>
        <authorList>
            <person name="Jeon C.O."/>
        </authorList>
    </citation>
    <scope>NUCLEOTIDE SEQUENCE</scope>
    <source>
        <strain evidence="2">R8</strain>
    </source>
</reference>
<keyword evidence="3" id="KW-1185">Reference proteome</keyword>
<accession>A0ABY6IVF3</accession>
<dbReference type="Gene3D" id="3.50.50.60">
    <property type="entry name" value="FAD/NAD(P)-binding domain"/>
    <property type="match status" value="1"/>
</dbReference>
<dbReference type="RefSeq" id="WP_264279800.1">
    <property type="nucleotide sequence ID" value="NZ_CP107006.1"/>
</dbReference>
<dbReference type="Pfam" id="PF01266">
    <property type="entry name" value="DAO"/>
    <property type="match status" value="1"/>
</dbReference>
<dbReference type="InterPro" id="IPR036188">
    <property type="entry name" value="FAD/NAD-bd_sf"/>
</dbReference>